<name>C8WSR7_ALIAD</name>
<evidence type="ECO:0000256" key="8">
    <source>
        <dbReference type="PIRSR" id="PIRSR000102-1"/>
    </source>
</evidence>
<dbReference type="SUPFAM" id="SSF56327">
    <property type="entry name" value="LDH C-terminal domain-like"/>
    <property type="match status" value="1"/>
</dbReference>
<keyword evidence="7" id="KW-0021">Allosteric enzyme</keyword>
<dbReference type="PANTHER" id="PTHR43128">
    <property type="entry name" value="L-2-HYDROXYCARBOXYLATE DEHYDROGENASE (NAD(P)(+))"/>
    <property type="match status" value="1"/>
</dbReference>
<evidence type="ECO:0000256" key="2">
    <source>
        <dbReference type="ARBA" id="ARBA00006054"/>
    </source>
</evidence>
<dbReference type="InterPro" id="IPR036291">
    <property type="entry name" value="NAD(P)-bd_dom_sf"/>
</dbReference>
<accession>C8WSR7</accession>
<dbReference type="GO" id="GO:0006096">
    <property type="term" value="P:glycolytic process"/>
    <property type="evidence" value="ECO:0007669"/>
    <property type="project" value="UniProtKB-UniRule"/>
</dbReference>
<dbReference type="UniPathway" id="UPA00554">
    <property type="reaction ID" value="UER00611"/>
</dbReference>
<dbReference type="KEGG" id="aac:Aaci_0520"/>
<keyword evidence="5 7" id="KW-0520">NAD</keyword>
<gene>
    <name evidence="7" type="primary">ldh</name>
    <name evidence="12" type="ordered locus">Aaci_0520</name>
</gene>
<feature type="binding site" evidence="7">
    <location>
        <begin position="120"/>
        <end position="122"/>
    </location>
    <ligand>
        <name>NAD(+)</name>
        <dbReference type="ChEBI" id="CHEBI:57540"/>
    </ligand>
</feature>
<keyword evidence="13" id="KW-1185">Reference proteome</keyword>
<feature type="active site" description="Proton acceptor" evidence="7 8">
    <location>
        <position position="177"/>
    </location>
</feature>
<feature type="binding site" evidence="9">
    <location>
        <begin position="12"/>
        <end position="17"/>
    </location>
    <ligand>
        <name>NAD(+)</name>
        <dbReference type="ChEBI" id="CHEBI:57540"/>
    </ligand>
</feature>
<organism evidence="12 13">
    <name type="scientific">Alicyclobacillus acidocaldarius subsp. acidocaldarius (strain ATCC 27009 / DSM 446 / BCRC 14685 / JCM 5260 / KCTC 1825 / NBRC 15652 / NCIMB 11725 / NRRL B-14509 / 104-IA)</name>
    <name type="common">Bacillus acidocaldarius</name>
    <dbReference type="NCBI Taxonomy" id="521098"/>
    <lineage>
        <taxon>Bacteria</taxon>
        <taxon>Bacillati</taxon>
        <taxon>Bacillota</taxon>
        <taxon>Bacilli</taxon>
        <taxon>Bacillales</taxon>
        <taxon>Alicyclobacillaceae</taxon>
        <taxon>Alicyclobacillus</taxon>
    </lineage>
</organism>
<dbReference type="InterPro" id="IPR001236">
    <property type="entry name" value="Lactate/malate_DH_N"/>
</dbReference>
<dbReference type="Gene3D" id="3.40.50.720">
    <property type="entry name" value="NAD(P)-binding Rossmann-like Domain"/>
    <property type="match status" value="1"/>
</dbReference>
<dbReference type="GO" id="GO:0005737">
    <property type="term" value="C:cytoplasm"/>
    <property type="evidence" value="ECO:0007669"/>
    <property type="project" value="UniProtKB-SubCell"/>
</dbReference>
<feature type="binding site" evidence="7">
    <location>
        <begin position="122"/>
        <end position="125"/>
    </location>
    <ligand>
        <name>substrate</name>
    </ligand>
</feature>
<feature type="domain" description="Lactate/malate dehydrogenase N-terminal" evidence="10">
    <location>
        <begin position="7"/>
        <end position="144"/>
    </location>
</feature>
<dbReference type="PANTHER" id="PTHR43128:SF16">
    <property type="entry name" value="L-LACTATE DEHYDROGENASE"/>
    <property type="match status" value="1"/>
</dbReference>
<comment type="activity regulation">
    <text evidence="7">Allosterically activated by fructose 1,6-bisphosphate (FBP).</text>
</comment>
<comment type="similarity">
    <text evidence="2 7">Belongs to the LDH/MDH superfamily. LDH family.</text>
</comment>
<feature type="binding site" evidence="7">
    <location>
        <position position="84"/>
    </location>
    <ligand>
        <name>substrate</name>
    </ligand>
</feature>
<feature type="binding site" evidence="7">
    <location>
        <position position="155"/>
    </location>
    <ligand>
        <name>beta-D-fructose 1,6-bisphosphate</name>
        <dbReference type="ChEBI" id="CHEBI:32966"/>
        <note>allosteric activator</note>
    </ligand>
</feature>
<feature type="binding site" evidence="7">
    <location>
        <position position="67"/>
    </location>
    <ligand>
        <name>NAD(+)</name>
        <dbReference type="ChEBI" id="CHEBI:57540"/>
    </ligand>
</feature>
<dbReference type="InterPro" id="IPR018177">
    <property type="entry name" value="L-lactate_DH_AS"/>
</dbReference>
<dbReference type="Proteomes" id="UP000001917">
    <property type="component" value="Chromosome"/>
</dbReference>
<feature type="binding site" evidence="7">
    <location>
        <position position="145"/>
    </location>
    <ligand>
        <name>NAD(+)</name>
        <dbReference type="ChEBI" id="CHEBI:57540"/>
    </ligand>
</feature>
<dbReference type="InterPro" id="IPR015955">
    <property type="entry name" value="Lactate_DH/Glyco_Ohase_4_C"/>
</dbReference>
<dbReference type="InterPro" id="IPR011304">
    <property type="entry name" value="L-lactate_DH"/>
</dbReference>
<comment type="catalytic activity">
    <reaction evidence="6 7">
        <text>(S)-lactate + NAD(+) = pyruvate + NADH + H(+)</text>
        <dbReference type="Rhea" id="RHEA:23444"/>
        <dbReference type="ChEBI" id="CHEBI:15361"/>
        <dbReference type="ChEBI" id="CHEBI:15378"/>
        <dbReference type="ChEBI" id="CHEBI:16651"/>
        <dbReference type="ChEBI" id="CHEBI:57540"/>
        <dbReference type="ChEBI" id="CHEBI:57945"/>
        <dbReference type="EC" id="1.1.1.27"/>
    </reaction>
</comment>
<keyword evidence="7" id="KW-0597">Phosphoprotein</keyword>
<dbReference type="AlphaFoldDB" id="C8WSR7"/>
<dbReference type="Gene3D" id="3.90.110.10">
    <property type="entry name" value="Lactate dehydrogenase/glycoside hydrolase, family 4, C-terminal"/>
    <property type="match status" value="1"/>
</dbReference>
<comment type="caution">
    <text evidence="7">Lacks conserved residue(s) required for the propagation of feature annotation.</text>
</comment>
<comment type="subunit">
    <text evidence="7">Homotetramer.</text>
</comment>
<dbReference type="PIRSF" id="PIRSF000102">
    <property type="entry name" value="Lac_mal_DH"/>
    <property type="match status" value="1"/>
</dbReference>
<dbReference type="HOGENOM" id="CLU_045401_1_1_9"/>
<feature type="binding site" evidence="7">
    <location>
        <position position="170"/>
    </location>
    <ligand>
        <name>beta-D-fructose 1,6-bisphosphate</name>
        <dbReference type="ChEBI" id="CHEBI:32966"/>
        <note>allosteric activator</note>
    </ligand>
</feature>
<dbReference type="PROSITE" id="PS00064">
    <property type="entry name" value="L_LDH"/>
    <property type="match status" value="1"/>
</dbReference>
<dbReference type="InterPro" id="IPR001557">
    <property type="entry name" value="L-lactate/malate_DH"/>
</dbReference>
<sequence>MTIRLTRIVIIGVGSVGTATAYTLYLRERASEVVLIDADMQKAEGEALDMQHGSIYCGGTKIRAGTYEDCATADIVIVTAGVAQRPGQSRIDLLVKNIQVIQDISFKLKQYGFNGILIVASNPVDILSYVAWYISGLPSERVIGSGTVLDSLRFRYYLGRELGVDPGSVHAQVLGEHGDTQVHIWSSLNVGGVQVPISERIRGVEDHTRRAAYELIEHKGYTNYGIALVLDAICEAILQDKHTVLTVSTKVAEYHGVSDVYLSVPCVIGVRGIERVIEVPMSDMEERVFQESAKHLYNATREAIRIIGWRES</sequence>
<dbReference type="STRING" id="521098.Aaci_0520"/>
<comment type="function">
    <text evidence="7">Catalyzes the conversion of lactate to pyruvate.</text>
</comment>
<feature type="binding site" evidence="7">
    <location>
        <begin position="81"/>
        <end position="82"/>
    </location>
    <ligand>
        <name>NAD(+)</name>
        <dbReference type="ChEBI" id="CHEBI:57540"/>
    </ligand>
</feature>
<dbReference type="EMBL" id="CP001727">
    <property type="protein sequence ID" value="ACV57573.1"/>
    <property type="molecule type" value="Genomic_DNA"/>
</dbReference>
<dbReference type="GO" id="GO:0006089">
    <property type="term" value="P:lactate metabolic process"/>
    <property type="evidence" value="ECO:0007669"/>
    <property type="project" value="TreeGrafter"/>
</dbReference>
<evidence type="ECO:0000256" key="1">
    <source>
        <dbReference type="ARBA" id="ARBA00004843"/>
    </source>
</evidence>
<reference evidence="12 13" key="2">
    <citation type="journal article" date="2010" name="Stand. Genomic Sci.">
        <title>Complete genome sequence of Alicyclobacillus acidocaldarius type strain (104-IA).</title>
        <authorList>
            <person name="Mavromatis K."/>
            <person name="Sikorski J."/>
            <person name="Lapidus A."/>
            <person name="Glavina Del Rio T."/>
            <person name="Copeland A."/>
            <person name="Tice H."/>
            <person name="Cheng J.F."/>
            <person name="Lucas S."/>
            <person name="Chen F."/>
            <person name="Nolan M."/>
            <person name="Bruce D."/>
            <person name="Goodwin L."/>
            <person name="Pitluck S."/>
            <person name="Ivanova N."/>
            <person name="Ovchinnikova G."/>
            <person name="Pati A."/>
            <person name="Chen A."/>
            <person name="Palaniappan K."/>
            <person name="Land M."/>
            <person name="Hauser L."/>
            <person name="Chang Y.J."/>
            <person name="Jeffries C.D."/>
            <person name="Chain P."/>
            <person name="Meincke L."/>
            <person name="Sims D."/>
            <person name="Chertkov O."/>
            <person name="Han C."/>
            <person name="Brettin T."/>
            <person name="Detter J.C."/>
            <person name="Wahrenburg C."/>
            <person name="Rohde M."/>
            <person name="Pukall R."/>
            <person name="Goker M."/>
            <person name="Bristow J."/>
            <person name="Eisen J.A."/>
            <person name="Markowitz V."/>
            <person name="Hugenholtz P."/>
            <person name="Klenk H.P."/>
            <person name="Kyrpides N.C."/>
        </authorList>
    </citation>
    <scope>NUCLEOTIDE SEQUENCE [LARGE SCALE GENOMIC DNA]</scope>
    <source>
        <strain evidence="13">ATCC 27009 / DSM 446 / BCRC 14685 / JCM 5260 / KCTC 1825 / NBRC 15652 / NCIMB 11725 / NRRL B-14509 / 104-IA</strain>
    </source>
</reference>
<dbReference type="NCBIfam" id="NF000824">
    <property type="entry name" value="PRK00066.1"/>
    <property type="match status" value="1"/>
</dbReference>
<reference evidence="13" key="1">
    <citation type="submission" date="2009-09" db="EMBL/GenBank/DDBJ databases">
        <title>The complete chromosome of Alicyclobacillus acidocaldarius subsp. acidocaldarius DSM 446.</title>
        <authorList>
            <consortium name="US DOE Joint Genome Institute (JGI-PGF)"/>
            <person name="Lucas S."/>
            <person name="Copeland A."/>
            <person name="Lapidus A."/>
            <person name="Glavina del Rio T."/>
            <person name="Dalin E."/>
            <person name="Tice H."/>
            <person name="Bruce D."/>
            <person name="Goodwin L."/>
            <person name="Pitluck S."/>
            <person name="Kyrpides N."/>
            <person name="Mavromatis K."/>
            <person name="Ivanova N."/>
            <person name="Ovchinnikova G."/>
            <person name="Chertkov O."/>
            <person name="Sims D."/>
            <person name="Brettin T."/>
            <person name="Detter J.C."/>
            <person name="Han C."/>
            <person name="Larimer F."/>
            <person name="Land M."/>
            <person name="Hauser L."/>
            <person name="Markowitz V."/>
            <person name="Cheng J.-F."/>
            <person name="Hugenholtz P."/>
            <person name="Woyke T."/>
            <person name="Wu D."/>
            <person name="Pukall R."/>
            <person name="Klenk H.-P."/>
            <person name="Eisen J.A."/>
        </authorList>
    </citation>
    <scope>NUCLEOTIDE SEQUENCE [LARGE SCALE GENOMIC DNA]</scope>
    <source>
        <strain evidence="13">ATCC 27009 / DSM 446 / BCRC 14685 / JCM 5260 / KCTC 1825 / NBRC 15652 / NCIMB 11725 / NRRL B-14509 / 104-IA</strain>
    </source>
</reference>
<feature type="binding site" evidence="9">
    <location>
        <position position="97"/>
    </location>
    <ligand>
        <name>NAD(+)</name>
        <dbReference type="ChEBI" id="CHEBI:57540"/>
    </ligand>
</feature>
<evidence type="ECO:0000256" key="6">
    <source>
        <dbReference type="ARBA" id="ARBA00049258"/>
    </source>
</evidence>
<dbReference type="RefSeq" id="WP_012809938.1">
    <property type="nucleotide sequence ID" value="NC_013205.1"/>
</dbReference>
<evidence type="ECO:0000256" key="7">
    <source>
        <dbReference type="HAMAP-Rule" id="MF_00488"/>
    </source>
</evidence>
<dbReference type="NCBIfam" id="TIGR01771">
    <property type="entry name" value="L-LDH-NAD"/>
    <property type="match status" value="1"/>
</dbReference>
<feature type="binding site" evidence="7">
    <location>
        <position position="222"/>
    </location>
    <ligand>
        <name>substrate</name>
    </ligand>
</feature>
<evidence type="ECO:0000256" key="5">
    <source>
        <dbReference type="ARBA" id="ARBA00023027"/>
    </source>
</evidence>
<feature type="binding site" evidence="7">
    <location>
        <begin position="150"/>
        <end position="153"/>
    </location>
    <ligand>
        <name>substrate</name>
    </ligand>
</feature>
<dbReference type="InterPro" id="IPR022383">
    <property type="entry name" value="Lactate/malate_DH_C"/>
</dbReference>
<comment type="pathway">
    <text evidence="1 7">Fermentation; pyruvate fermentation to lactate; (S)-lactate from pyruvate: step 1/1.</text>
</comment>
<keyword evidence="7" id="KW-0963">Cytoplasm</keyword>
<dbReference type="HAMAP" id="MF_00488">
    <property type="entry name" value="Lactate_dehydrog"/>
    <property type="match status" value="1"/>
</dbReference>
<protein>
    <recommendedName>
        <fullName evidence="3 7">L-lactate dehydrogenase</fullName>
        <shortName evidence="7">L-LDH</shortName>
        <ecNumber evidence="3 7">1.1.1.27</ecNumber>
    </recommendedName>
</protein>
<dbReference type="FunFam" id="3.40.50.720:FF:000018">
    <property type="entry name" value="Malate dehydrogenase"/>
    <property type="match status" value="1"/>
</dbReference>
<evidence type="ECO:0000259" key="10">
    <source>
        <dbReference type="Pfam" id="PF00056"/>
    </source>
</evidence>
<feature type="domain" description="Lactate/malate dehydrogenase C-terminal" evidence="11">
    <location>
        <begin position="147"/>
        <end position="302"/>
    </location>
</feature>
<feature type="binding site" evidence="7 9">
    <location>
        <position position="37"/>
    </location>
    <ligand>
        <name>NAD(+)</name>
        <dbReference type="ChEBI" id="CHEBI:57540"/>
    </ligand>
</feature>
<feature type="binding site" evidence="7">
    <location>
        <position position="90"/>
    </location>
    <ligand>
        <name>substrate</name>
    </ligand>
</feature>
<dbReference type="Pfam" id="PF00056">
    <property type="entry name" value="Ldh_1_N"/>
    <property type="match status" value="1"/>
</dbReference>
<dbReference type="EC" id="1.1.1.27" evidence="3 7"/>
<dbReference type="PRINTS" id="PR00086">
    <property type="entry name" value="LLDHDRGNASE"/>
</dbReference>
<dbReference type="GO" id="GO:0004459">
    <property type="term" value="F:L-lactate dehydrogenase (NAD+) activity"/>
    <property type="evidence" value="ECO:0007669"/>
    <property type="project" value="UniProtKB-UniRule"/>
</dbReference>
<dbReference type="eggNOG" id="COG0039">
    <property type="taxonomic scope" value="Bacteria"/>
</dbReference>
<comment type="subcellular location">
    <subcellularLocation>
        <location evidence="7">Cytoplasm</location>
    </subcellularLocation>
</comment>
<evidence type="ECO:0000313" key="12">
    <source>
        <dbReference type="EMBL" id="ACV57573.1"/>
    </source>
</evidence>
<feature type="binding site" evidence="7">
    <location>
        <position position="16"/>
    </location>
    <ligand>
        <name>NAD(+)</name>
        <dbReference type="ChEBI" id="CHEBI:57540"/>
    </ligand>
</feature>
<evidence type="ECO:0000256" key="4">
    <source>
        <dbReference type="ARBA" id="ARBA00023002"/>
    </source>
</evidence>
<evidence type="ECO:0000256" key="9">
    <source>
        <dbReference type="PIRSR" id="PIRSR000102-3"/>
    </source>
</evidence>
<dbReference type="SUPFAM" id="SSF51735">
    <property type="entry name" value="NAD(P)-binding Rossmann-fold domains"/>
    <property type="match status" value="1"/>
</dbReference>
<evidence type="ECO:0000256" key="3">
    <source>
        <dbReference type="ARBA" id="ARBA00012967"/>
    </source>
</evidence>
<dbReference type="Pfam" id="PF02866">
    <property type="entry name" value="Ldh_1_C"/>
    <property type="match status" value="1"/>
</dbReference>
<evidence type="ECO:0000313" key="13">
    <source>
        <dbReference type="Proteomes" id="UP000001917"/>
    </source>
</evidence>
<proteinExistence type="inferred from homology"/>
<feature type="modified residue" description="Phosphotyrosine" evidence="7">
    <location>
        <position position="213"/>
    </location>
</feature>
<feature type="binding site" evidence="7">
    <location>
        <position position="42"/>
    </location>
    <ligand>
        <name>NAD(+)</name>
        <dbReference type="ChEBI" id="CHEBI:57540"/>
    </ligand>
</feature>
<evidence type="ECO:0000259" key="11">
    <source>
        <dbReference type="Pfam" id="PF02866"/>
    </source>
</evidence>
<keyword evidence="4 7" id="KW-0560">Oxidoreductase</keyword>